<feature type="transmembrane region" description="Helical" evidence="8">
    <location>
        <begin position="124"/>
        <end position="142"/>
    </location>
</feature>
<keyword evidence="6 8" id="KW-1133">Transmembrane helix</keyword>
<evidence type="ECO:0000256" key="3">
    <source>
        <dbReference type="ARBA" id="ARBA00022670"/>
    </source>
</evidence>
<keyword evidence="7 8" id="KW-0472">Membrane</keyword>
<comment type="similarity">
    <text evidence="2">Belongs to the peptidase S54 family.</text>
</comment>
<feature type="transmembrane region" description="Helical" evidence="8">
    <location>
        <begin position="149"/>
        <end position="171"/>
    </location>
</feature>
<feature type="transmembrane region" description="Helical" evidence="8">
    <location>
        <begin position="20"/>
        <end position="39"/>
    </location>
</feature>
<dbReference type="GO" id="GO:0006508">
    <property type="term" value="P:proteolysis"/>
    <property type="evidence" value="ECO:0007669"/>
    <property type="project" value="UniProtKB-KW"/>
</dbReference>
<dbReference type="Gene3D" id="1.20.1540.10">
    <property type="entry name" value="Rhomboid-like"/>
    <property type="match status" value="1"/>
</dbReference>
<reference evidence="11" key="1">
    <citation type="journal article" date="2019" name="Int. J. Syst. Evol. Microbiol.">
        <title>The Global Catalogue of Microorganisms (GCM) 10K type strain sequencing project: providing services to taxonomists for standard genome sequencing and annotation.</title>
        <authorList>
            <consortium name="The Broad Institute Genomics Platform"/>
            <consortium name="The Broad Institute Genome Sequencing Center for Infectious Disease"/>
            <person name="Wu L."/>
            <person name="Ma J."/>
        </authorList>
    </citation>
    <scope>NUCLEOTIDE SEQUENCE [LARGE SCALE GENOMIC DNA]</scope>
    <source>
        <strain evidence="11">JCM 17688</strain>
    </source>
</reference>
<dbReference type="InterPro" id="IPR035952">
    <property type="entry name" value="Rhomboid-like_sf"/>
</dbReference>
<gene>
    <name evidence="10" type="ORF">GCM10023147_10830</name>
</gene>
<name>A0ABP8J8Q6_9ACTN</name>
<evidence type="ECO:0000259" key="9">
    <source>
        <dbReference type="Pfam" id="PF01694"/>
    </source>
</evidence>
<dbReference type="EMBL" id="BAABFR010000011">
    <property type="protein sequence ID" value="GAA4386971.1"/>
    <property type="molecule type" value="Genomic_DNA"/>
</dbReference>
<dbReference type="SUPFAM" id="SSF144091">
    <property type="entry name" value="Rhomboid-like"/>
    <property type="match status" value="1"/>
</dbReference>
<evidence type="ECO:0000256" key="6">
    <source>
        <dbReference type="ARBA" id="ARBA00022989"/>
    </source>
</evidence>
<evidence type="ECO:0000256" key="2">
    <source>
        <dbReference type="ARBA" id="ARBA00009045"/>
    </source>
</evidence>
<keyword evidence="5" id="KW-0378">Hydrolase</keyword>
<evidence type="ECO:0000256" key="8">
    <source>
        <dbReference type="SAM" id="Phobius"/>
    </source>
</evidence>
<evidence type="ECO:0000256" key="7">
    <source>
        <dbReference type="ARBA" id="ARBA00023136"/>
    </source>
</evidence>
<keyword evidence="3 10" id="KW-0645">Protease</keyword>
<dbReference type="InterPro" id="IPR022764">
    <property type="entry name" value="Peptidase_S54_rhomboid_dom"/>
</dbReference>
<evidence type="ECO:0000256" key="5">
    <source>
        <dbReference type="ARBA" id="ARBA00022801"/>
    </source>
</evidence>
<dbReference type="RefSeq" id="WP_344991999.1">
    <property type="nucleotide sequence ID" value="NZ_BAABFR010000011.1"/>
</dbReference>
<comment type="caution">
    <text evidence="10">The sequence shown here is derived from an EMBL/GenBank/DDBJ whole genome shotgun (WGS) entry which is preliminary data.</text>
</comment>
<accession>A0ABP8J8Q6</accession>
<feature type="transmembrane region" description="Helical" evidence="8">
    <location>
        <begin position="101"/>
        <end position="118"/>
    </location>
</feature>
<feature type="transmembrane region" description="Helical" evidence="8">
    <location>
        <begin position="76"/>
        <end position="94"/>
    </location>
</feature>
<feature type="domain" description="Peptidase S54 rhomboid" evidence="9">
    <location>
        <begin position="66"/>
        <end position="198"/>
    </location>
</feature>
<evidence type="ECO:0000313" key="10">
    <source>
        <dbReference type="EMBL" id="GAA4386971.1"/>
    </source>
</evidence>
<sequence length="212" mass="22381">MSIQQSPRPATPSSGRPGLVAVRTALVTSVLFVAALWLIEGINVLDHNGLDSWGIVPRNTDGLRGIAFAPLLHAGWGHLMANSVPALVLGFVGLVAGAARFLSATVLVWVVSGIGVWLTGGSNTVVIGLSGVLFGWMTYVVLRGFLSRDLLWSLVGVVLLVLYGGMLWGVIPGQVGISWQAHLWGAIGGVLAAVLLRRRRPVERASALPDIR</sequence>
<feature type="transmembrane region" description="Helical" evidence="8">
    <location>
        <begin position="177"/>
        <end position="196"/>
    </location>
</feature>
<dbReference type="GO" id="GO:0008233">
    <property type="term" value="F:peptidase activity"/>
    <property type="evidence" value="ECO:0007669"/>
    <property type="project" value="UniProtKB-KW"/>
</dbReference>
<keyword evidence="4 8" id="KW-0812">Transmembrane</keyword>
<comment type="subcellular location">
    <subcellularLocation>
        <location evidence="1">Membrane</location>
        <topology evidence="1">Multi-pass membrane protein</topology>
    </subcellularLocation>
</comment>
<evidence type="ECO:0000256" key="1">
    <source>
        <dbReference type="ARBA" id="ARBA00004141"/>
    </source>
</evidence>
<protein>
    <submittedName>
        <fullName evidence="10">Rhomboid family intramembrane serine protease</fullName>
    </submittedName>
</protein>
<evidence type="ECO:0000256" key="4">
    <source>
        <dbReference type="ARBA" id="ARBA00022692"/>
    </source>
</evidence>
<proteinExistence type="inferred from homology"/>
<evidence type="ECO:0000313" key="11">
    <source>
        <dbReference type="Proteomes" id="UP001500635"/>
    </source>
</evidence>
<dbReference type="Proteomes" id="UP001500635">
    <property type="component" value="Unassembled WGS sequence"/>
</dbReference>
<dbReference type="Pfam" id="PF01694">
    <property type="entry name" value="Rhomboid"/>
    <property type="match status" value="1"/>
</dbReference>
<dbReference type="PANTHER" id="PTHR43066">
    <property type="entry name" value="RHOMBOID-RELATED PROTEIN"/>
    <property type="match status" value="1"/>
</dbReference>
<dbReference type="PANTHER" id="PTHR43066:SF1">
    <property type="entry name" value="RHOMBOID PROTEIN 2"/>
    <property type="match status" value="1"/>
</dbReference>
<organism evidence="10 11">
    <name type="scientific">Tsukamurella soli</name>
    <dbReference type="NCBI Taxonomy" id="644556"/>
    <lineage>
        <taxon>Bacteria</taxon>
        <taxon>Bacillati</taxon>
        <taxon>Actinomycetota</taxon>
        <taxon>Actinomycetes</taxon>
        <taxon>Mycobacteriales</taxon>
        <taxon>Tsukamurellaceae</taxon>
        <taxon>Tsukamurella</taxon>
    </lineage>
</organism>
<keyword evidence="11" id="KW-1185">Reference proteome</keyword>